<dbReference type="InterPro" id="IPR003601">
    <property type="entry name" value="Topo_IA_2"/>
</dbReference>
<dbReference type="InterPro" id="IPR000380">
    <property type="entry name" value="Topo_IA"/>
</dbReference>
<dbReference type="GO" id="GO:0003917">
    <property type="term" value="F:DNA topoisomerase type I (single strand cut, ATP-independent) activity"/>
    <property type="evidence" value="ECO:0007669"/>
    <property type="project" value="UniProtKB-EC"/>
</dbReference>
<dbReference type="Pfam" id="PF01751">
    <property type="entry name" value="Toprim"/>
    <property type="match status" value="1"/>
</dbReference>
<comment type="catalytic activity">
    <reaction evidence="1">
        <text>ATP-independent breakage of single-stranded DNA, followed by passage and rejoining.</text>
        <dbReference type="EC" id="5.6.2.1"/>
    </reaction>
</comment>
<geneLocation type="plasmid" evidence="12 13">
    <name>pA82</name>
</geneLocation>
<dbReference type="Gene3D" id="1.10.460.10">
    <property type="entry name" value="Topoisomerase I, domain 2"/>
    <property type="match status" value="1"/>
</dbReference>
<dbReference type="PANTHER" id="PTHR11390">
    <property type="entry name" value="PROKARYOTIC DNA TOPOISOMERASE"/>
    <property type="match status" value="1"/>
</dbReference>
<dbReference type="eggNOG" id="COG0550">
    <property type="taxonomic scope" value="Bacteria"/>
</dbReference>
<dbReference type="Gene3D" id="2.70.20.10">
    <property type="entry name" value="Topoisomerase I, domain 3"/>
    <property type="match status" value="1"/>
</dbReference>
<dbReference type="PROSITE" id="PS52039">
    <property type="entry name" value="TOPO_IA_2"/>
    <property type="match status" value="1"/>
</dbReference>
<keyword evidence="5" id="KW-0238">DNA-binding</keyword>
<dbReference type="PRINTS" id="PR00417">
    <property type="entry name" value="PRTPISMRASEI"/>
</dbReference>
<evidence type="ECO:0000313" key="13">
    <source>
        <dbReference type="Proteomes" id="UP000006876"/>
    </source>
</evidence>
<evidence type="ECO:0000313" key="12">
    <source>
        <dbReference type="EMBL" id="ADP20154.1"/>
    </source>
</evidence>
<dbReference type="GO" id="GO:0006265">
    <property type="term" value="P:DNA topological change"/>
    <property type="evidence" value="ECO:0007669"/>
    <property type="project" value="InterPro"/>
</dbReference>
<evidence type="ECO:0000256" key="2">
    <source>
        <dbReference type="ARBA" id="ARBA00009446"/>
    </source>
</evidence>
<sequence>MNSNYNSYQKGGEMATDLTKLDELWIAEKPSNQAVIEKAMRGLGAQWVNSSTSRADGFVLLNWNGKSIAVTSVFGHMLSMVLPRGYESYQRYVEQSKELGRWDFFGFLPWFPPELLYVAKPELGRDGKPVTRGGQPVESVRLKLVEQLLRKAKEVVNACDTDREGQLIFDEIVMRRLKQDPAASRFKRVRIVNTDDKAMMETVQTLEANGSELWVNLRAAAVAREECDFLLGMNLSMAVQSLVRRERGAPSIGLGRVKIAIAVLVDQQDRQIAAFVPYDAFVPIAQLADRTQLRWFKRLGSEGAPGFNAKGQLVDKVLADRIVADVARGQPGVITNASVEEKGEPAPLPYSMGTLLVEASKKLGLTVSEVQELAQKLYEKHKLITYVGTDCQYLPENMHERAPEILHALRFATGAVPGLDKALELANPAFKSRAFNDSKVDEHFAITPTGGEPVGLNDAEAALYGMIVNRYVAQFLGPYTYLSTVLTVQFGQDVFRALARKPTRAGWRAISDLSIDDSEGAGDAVDVSRFREGEQIQAVGARIDVKRVDPPSAFNQATLAEAMLNAHRYVRDEDYPTRAQAEEVRKVLSQTEGIGTSRTRASAITEVLAMGLLFEAGQGKKRTVHISDIGRQMLGLLPSHLTSIAVTAQWELLFSLVAKGQIPASAVIDQQKQLIKYVVKFLDDNRRAAA</sequence>
<dbReference type="HOGENOM" id="CLU_002929_5_2_4"/>
<evidence type="ECO:0000256" key="7">
    <source>
        <dbReference type="ARBA" id="ARBA00030003"/>
    </source>
</evidence>
<evidence type="ECO:0000256" key="8">
    <source>
        <dbReference type="ARBA" id="ARBA00031985"/>
    </source>
</evidence>
<comment type="similarity">
    <text evidence="2">Belongs to the type IA topoisomerase family.</text>
</comment>
<dbReference type="EC" id="5.6.2.1" evidence="3"/>
<feature type="domain" description="Topo IA-type catalytic" evidence="11">
    <location>
        <begin position="214"/>
        <end position="679"/>
    </location>
</feature>
<dbReference type="Gene3D" id="3.40.50.140">
    <property type="match status" value="1"/>
</dbReference>
<evidence type="ECO:0000256" key="10">
    <source>
        <dbReference type="ARBA" id="ARBA00032877"/>
    </source>
</evidence>
<dbReference type="EMBL" id="CP002289">
    <property type="protein sequence ID" value="ADP20154.1"/>
    <property type="molecule type" value="Genomic_DNA"/>
</dbReference>
<dbReference type="Gene3D" id="1.10.290.10">
    <property type="entry name" value="Topoisomerase I, domain 4"/>
    <property type="match status" value="1"/>
</dbReference>
<evidence type="ECO:0000256" key="5">
    <source>
        <dbReference type="ARBA" id="ARBA00023125"/>
    </source>
</evidence>
<dbReference type="InterPro" id="IPR023405">
    <property type="entry name" value="Topo_IA_core_domain"/>
</dbReference>
<evidence type="ECO:0000256" key="9">
    <source>
        <dbReference type="ARBA" id="ARBA00032235"/>
    </source>
</evidence>
<gene>
    <name evidence="12" type="primary">topB3</name>
    <name evidence="12" type="ordered locus">AXYL_06872</name>
</gene>
<dbReference type="InterPro" id="IPR013824">
    <property type="entry name" value="Topo_IA_cen_sub1"/>
</dbReference>
<dbReference type="SUPFAM" id="SSF56712">
    <property type="entry name" value="Prokaryotic type I DNA topoisomerase"/>
    <property type="match status" value="1"/>
</dbReference>
<evidence type="ECO:0000256" key="3">
    <source>
        <dbReference type="ARBA" id="ARBA00012891"/>
    </source>
</evidence>
<reference evidence="13" key="1">
    <citation type="journal article" date="2011" name="J. Bacteriol.">
        <title>Complete genome sequence of the haloaromatic acid-degrading bacterium Achromobacter xylosoxidans A8.</title>
        <authorList>
            <person name="Strnad H."/>
            <person name="Ridl J."/>
            <person name="Paces J."/>
            <person name="Kolar M."/>
            <person name="Vlcek C."/>
            <person name="Paces V."/>
        </authorList>
    </citation>
    <scope>NUCLEOTIDE SEQUENCE [LARGE SCALE GENOMIC DNA]</scope>
    <source>
        <strain evidence="13">A8</strain>
        <plasmid evidence="13">pA82</plasmid>
    </source>
</reference>
<dbReference type="SMART" id="SM00436">
    <property type="entry name" value="TOP1Bc"/>
    <property type="match status" value="1"/>
</dbReference>
<keyword evidence="6 12" id="KW-0413">Isomerase</keyword>
<dbReference type="GO" id="GO:0006281">
    <property type="term" value="P:DNA repair"/>
    <property type="evidence" value="ECO:0007669"/>
    <property type="project" value="TreeGrafter"/>
</dbReference>
<protein>
    <recommendedName>
        <fullName evidence="3">DNA topoisomerase</fullName>
        <ecNumber evidence="3">5.6.2.1</ecNumber>
    </recommendedName>
    <alternativeName>
        <fullName evidence="10">Omega-protein</fullName>
    </alternativeName>
    <alternativeName>
        <fullName evidence="9">Relaxing enzyme</fullName>
    </alternativeName>
    <alternativeName>
        <fullName evidence="7">Swivelase</fullName>
    </alternativeName>
    <alternativeName>
        <fullName evidence="8">Untwisting enzyme</fullName>
    </alternativeName>
</protein>
<dbReference type="AlphaFoldDB" id="E3HYK0"/>
<dbReference type="PANTHER" id="PTHR11390:SF21">
    <property type="entry name" value="DNA TOPOISOMERASE 3-ALPHA"/>
    <property type="match status" value="1"/>
</dbReference>
<dbReference type="InterPro" id="IPR006171">
    <property type="entry name" value="TOPRIM_dom"/>
</dbReference>
<keyword evidence="12" id="KW-0614">Plasmid</keyword>
<evidence type="ECO:0000256" key="6">
    <source>
        <dbReference type="ARBA" id="ARBA00023235"/>
    </source>
</evidence>
<dbReference type="Pfam" id="PF01131">
    <property type="entry name" value="Topoisom_bac"/>
    <property type="match status" value="1"/>
</dbReference>
<dbReference type="InterPro" id="IPR013825">
    <property type="entry name" value="Topo_IA_cen_sub2"/>
</dbReference>
<keyword evidence="4" id="KW-0799">Topoisomerase</keyword>
<proteinExistence type="inferred from homology"/>
<dbReference type="KEGG" id="axy:AXYL_06872"/>
<dbReference type="SMART" id="SM00437">
    <property type="entry name" value="TOP1Ac"/>
    <property type="match status" value="1"/>
</dbReference>
<dbReference type="InterPro" id="IPR013826">
    <property type="entry name" value="Topo_IA_cen_sub3"/>
</dbReference>
<dbReference type="Proteomes" id="UP000006876">
    <property type="component" value="Plasmid pA82"/>
</dbReference>
<evidence type="ECO:0000259" key="11">
    <source>
        <dbReference type="PROSITE" id="PS52039"/>
    </source>
</evidence>
<name>E3HYK0_ACHXA</name>
<dbReference type="GO" id="GO:0043597">
    <property type="term" value="C:cytoplasmic replication fork"/>
    <property type="evidence" value="ECO:0007669"/>
    <property type="project" value="TreeGrafter"/>
</dbReference>
<accession>E3HYK0</accession>
<organism evidence="12 13">
    <name type="scientific">Achromobacter xylosoxidans (strain A8)</name>
    <dbReference type="NCBI Taxonomy" id="762376"/>
    <lineage>
        <taxon>Bacteria</taxon>
        <taxon>Pseudomonadati</taxon>
        <taxon>Pseudomonadota</taxon>
        <taxon>Betaproteobacteria</taxon>
        <taxon>Burkholderiales</taxon>
        <taxon>Alcaligenaceae</taxon>
        <taxon>Achromobacter</taxon>
    </lineage>
</organism>
<evidence type="ECO:0000256" key="4">
    <source>
        <dbReference type="ARBA" id="ARBA00023029"/>
    </source>
</evidence>
<dbReference type="InterPro" id="IPR013497">
    <property type="entry name" value="Topo_IA_cen"/>
</dbReference>
<dbReference type="GO" id="GO:0006310">
    <property type="term" value="P:DNA recombination"/>
    <property type="evidence" value="ECO:0007669"/>
    <property type="project" value="TreeGrafter"/>
</dbReference>
<dbReference type="GO" id="GO:0003677">
    <property type="term" value="F:DNA binding"/>
    <property type="evidence" value="ECO:0007669"/>
    <property type="project" value="UniProtKB-KW"/>
</dbReference>
<dbReference type="InterPro" id="IPR003602">
    <property type="entry name" value="Topo_IA_DNA-bd_dom"/>
</dbReference>
<evidence type="ECO:0000256" key="1">
    <source>
        <dbReference type="ARBA" id="ARBA00000213"/>
    </source>
</evidence>